<dbReference type="CDD" id="cd17503">
    <property type="entry name" value="MFS_LmrB_MDR_like"/>
    <property type="match status" value="1"/>
</dbReference>
<gene>
    <name evidence="10" type="ORF">FC60_GL001461</name>
</gene>
<keyword evidence="6 7" id="KW-0472">Membrane</keyword>
<dbReference type="InterPro" id="IPR004638">
    <property type="entry name" value="EmrB-like"/>
</dbReference>
<dbReference type="InterPro" id="IPR020846">
    <property type="entry name" value="MFS_dom"/>
</dbReference>
<reference evidence="10 11" key="1">
    <citation type="journal article" date="2015" name="Genome Announc.">
        <title>Expanding the biotechnology potential of lactobacilli through comparative genomics of 213 strains and associated genera.</title>
        <authorList>
            <person name="Sun Z."/>
            <person name="Harris H.M."/>
            <person name="McCann A."/>
            <person name="Guo C."/>
            <person name="Argimon S."/>
            <person name="Zhang W."/>
            <person name="Yang X."/>
            <person name="Jeffery I.B."/>
            <person name="Cooney J.C."/>
            <person name="Kagawa T.F."/>
            <person name="Liu W."/>
            <person name="Song Y."/>
            <person name="Salvetti E."/>
            <person name="Wrobel A."/>
            <person name="Rasinkangas P."/>
            <person name="Parkhill J."/>
            <person name="Rea M.C."/>
            <person name="O'Sullivan O."/>
            <person name="Ritari J."/>
            <person name="Douillard F.P."/>
            <person name="Paul Ross R."/>
            <person name="Yang R."/>
            <person name="Briner A.E."/>
            <person name="Felis G.E."/>
            <person name="de Vos W.M."/>
            <person name="Barrangou R."/>
            <person name="Klaenhammer T.R."/>
            <person name="Caufield P.W."/>
            <person name="Cui Y."/>
            <person name="Zhang H."/>
            <person name="O'Toole P.W."/>
        </authorList>
    </citation>
    <scope>NUCLEOTIDE SEQUENCE [LARGE SCALE GENOMIC DNA]</scope>
    <source>
        <strain evidence="10 11">DSM 16045</strain>
    </source>
</reference>
<feature type="transmembrane region" description="Helical" evidence="7">
    <location>
        <begin position="350"/>
        <end position="376"/>
    </location>
</feature>
<feature type="transmembrane region" description="Helical" evidence="7">
    <location>
        <begin position="100"/>
        <end position="124"/>
    </location>
</feature>
<dbReference type="Proteomes" id="UP000051739">
    <property type="component" value="Unassembled WGS sequence"/>
</dbReference>
<proteinExistence type="predicted"/>
<evidence type="ECO:0000256" key="8">
    <source>
        <dbReference type="SAM" id="SignalP"/>
    </source>
</evidence>
<evidence type="ECO:0000256" key="3">
    <source>
        <dbReference type="ARBA" id="ARBA00022475"/>
    </source>
</evidence>
<comment type="subcellular location">
    <subcellularLocation>
        <location evidence="1">Cell membrane</location>
        <topology evidence="1">Multi-pass membrane protein</topology>
    </subcellularLocation>
</comment>
<feature type="transmembrane region" description="Helical" evidence="7">
    <location>
        <begin position="74"/>
        <end position="94"/>
    </location>
</feature>
<feature type="transmembrane region" description="Helical" evidence="7">
    <location>
        <begin position="136"/>
        <end position="156"/>
    </location>
</feature>
<dbReference type="Gene3D" id="1.20.1720.10">
    <property type="entry name" value="Multidrug resistance protein D"/>
    <property type="match status" value="1"/>
</dbReference>
<keyword evidence="4 7" id="KW-0812">Transmembrane</keyword>
<dbReference type="GO" id="GO:0022857">
    <property type="term" value="F:transmembrane transporter activity"/>
    <property type="evidence" value="ECO:0007669"/>
    <property type="project" value="InterPro"/>
</dbReference>
<evidence type="ECO:0000259" key="9">
    <source>
        <dbReference type="PROSITE" id="PS50850"/>
    </source>
</evidence>
<dbReference type="PROSITE" id="PS50850">
    <property type="entry name" value="MFS"/>
    <property type="match status" value="1"/>
</dbReference>
<feature type="transmembrane region" description="Helical" evidence="7">
    <location>
        <begin position="260"/>
        <end position="281"/>
    </location>
</feature>
<dbReference type="RefSeq" id="WP_056936929.1">
    <property type="nucleotide sequence ID" value="NZ_AZFN01000005.1"/>
</dbReference>
<evidence type="ECO:0000256" key="2">
    <source>
        <dbReference type="ARBA" id="ARBA00022448"/>
    </source>
</evidence>
<keyword evidence="11" id="KW-1185">Reference proteome</keyword>
<dbReference type="AlphaFoldDB" id="A0A0R1VCF6"/>
<dbReference type="NCBIfam" id="TIGR00711">
    <property type="entry name" value="efflux_EmrB"/>
    <property type="match status" value="1"/>
</dbReference>
<dbReference type="Pfam" id="PF07690">
    <property type="entry name" value="MFS_1"/>
    <property type="match status" value="1"/>
</dbReference>
<keyword evidence="3" id="KW-1003">Cell membrane</keyword>
<evidence type="ECO:0000313" key="11">
    <source>
        <dbReference type="Proteomes" id="UP000051739"/>
    </source>
</evidence>
<feature type="transmembrane region" description="Helical" evidence="7">
    <location>
        <begin position="325"/>
        <end position="344"/>
    </location>
</feature>
<feature type="transmembrane region" description="Helical" evidence="7">
    <location>
        <begin position="47"/>
        <end position="67"/>
    </location>
</feature>
<dbReference type="InterPro" id="IPR011701">
    <property type="entry name" value="MFS"/>
</dbReference>
<dbReference type="InterPro" id="IPR036259">
    <property type="entry name" value="MFS_trans_sf"/>
</dbReference>
<dbReference type="PANTHER" id="PTHR42718:SF24">
    <property type="entry name" value="MAJOR FACILITATOR SUPERFAMILY (MFS) PROFILE DOMAIN-CONTAINING PROTEIN"/>
    <property type="match status" value="1"/>
</dbReference>
<feature type="transmembrane region" description="Helical" evidence="7">
    <location>
        <begin position="388"/>
        <end position="410"/>
    </location>
</feature>
<protein>
    <submittedName>
        <fullName evidence="10">MFS family major facilitator transporter, multidrug cation symporter</fullName>
    </submittedName>
</protein>
<feature type="transmembrane region" description="Helical" evidence="7">
    <location>
        <begin position="293"/>
        <end position="313"/>
    </location>
</feature>
<feature type="domain" description="Major facilitator superfamily (MFS) profile" evidence="9">
    <location>
        <begin position="9"/>
        <end position="454"/>
    </location>
</feature>
<accession>A0A0R1VCF6</accession>
<evidence type="ECO:0000256" key="6">
    <source>
        <dbReference type="ARBA" id="ARBA00023136"/>
    </source>
</evidence>
<feature type="transmembrane region" description="Helical" evidence="7">
    <location>
        <begin position="222"/>
        <end position="240"/>
    </location>
</feature>
<dbReference type="SUPFAM" id="SSF103473">
    <property type="entry name" value="MFS general substrate transporter"/>
    <property type="match status" value="1"/>
</dbReference>
<name>A0A0R1VCF6_9LACO</name>
<evidence type="ECO:0000313" key="10">
    <source>
        <dbReference type="EMBL" id="KRM03165.1"/>
    </source>
</evidence>
<dbReference type="PATRIC" id="fig|1423749.3.peg.1505"/>
<evidence type="ECO:0000256" key="1">
    <source>
        <dbReference type="ARBA" id="ARBA00004651"/>
    </source>
</evidence>
<dbReference type="Gene3D" id="1.20.1250.20">
    <property type="entry name" value="MFS general substrate transporter like domains"/>
    <property type="match status" value="1"/>
</dbReference>
<keyword evidence="2" id="KW-0813">Transport</keyword>
<comment type="caution">
    <text evidence="10">The sequence shown here is derived from an EMBL/GenBank/DDBJ whole genome shotgun (WGS) entry which is preliminary data.</text>
</comment>
<keyword evidence="5 7" id="KW-1133">Transmembrane helix</keyword>
<evidence type="ECO:0000256" key="7">
    <source>
        <dbReference type="SAM" id="Phobius"/>
    </source>
</evidence>
<feature type="transmembrane region" description="Helical" evidence="7">
    <location>
        <begin position="430"/>
        <end position="450"/>
    </location>
</feature>
<feature type="chain" id="PRO_5039163839" evidence="8">
    <location>
        <begin position="21"/>
        <end position="454"/>
    </location>
</feature>
<organism evidence="10 11">
    <name type="scientific">Limosilactobacillus gastricus DSM 16045</name>
    <dbReference type="NCBI Taxonomy" id="1423749"/>
    <lineage>
        <taxon>Bacteria</taxon>
        <taxon>Bacillati</taxon>
        <taxon>Bacillota</taxon>
        <taxon>Bacilli</taxon>
        <taxon>Lactobacillales</taxon>
        <taxon>Lactobacillaceae</taxon>
        <taxon>Limosilactobacillus</taxon>
    </lineage>
</organism>
<sequence length="454" mass="48796">MNKRTASWIFIILMSASVTASLAQTALNTALPAIMNDLKVDSATGQWLTSGYTLVMGIMVPATAYFMKRFSTRQLFIGAFSLFTIGSLVAWLGLNFELLLVGRILEAMGTGIFLPLTQIAIMTIFPVGRQGVMMGIYGLAATAAPVIAPTLSGILIDAFGWRSIFAVITVLSVIVLVVGIFCLRNFGESQLTHFDTVSFLLSAIGFSGLLVGLGNFGATDRLWVWLPIILGIGSLLAFTYRQIKEAQPFLDLGVFRSRRFTWAVIISMLLYAAMMAGSTIYPIYVQNILHQSAVVSGLVMLPGSLLMAILNPITGKFYDRYGIKWLLIMGSSAVLVSALGSACFNDSTSLWVISILFAIRLIGVACIMMPVVTWAMQGSSDEEKASQTAVLTSLRTISGAFGVAIFTAILTFVTTQSGSHQIASVQGIDVAFMGMAILALIQLLISIVAIKRGN</sequence>
<dbReference type="PANTHER" id="PTHR42718">
    <property type="entry name" value="MAJOR FACILITATOR SUPERFAMILY MULTIDRUG TRANSPORTER MFSC"/>
    <property type="match status" value="1"/>
</dbReference>
<evidence type="ECO:0000256" key="4">
    <source>
        <dbReference type="ARBA" id="ARBA00022692"/>
    </source>
</evidence>
<dbReference type="EMBL" id="AZFN01000005">
    <property type="protein sequence ID" value="KRM03165.1"/>
    <property type="molecule type" value="Genomic_DNA"/>
</dbReference>
<feature type="signal peptide" evidence="8">
    <location>
        <begin position="1"/>
        <end position="20"/>
    </location>
</feature>
<keyword evidence="8" id="KW-0732">Signal</keyword>
<feature type="transmembrane region" description="Helical" evidence="7">
    <location>
        <begin position="196"/>
        <end position="216"/>
    </location>
</feature>
<dbReference type="GO" id="GO:0005886">
    <property type="term" value="C:plasma membrane"/>
    <property type="evidence" value="ECO:0007669"/>
    <property type="project" value="UniProtKB-SubCell"/>
</dbReference>
<feature type="transmembrane region" description="Helical" evidence="7">
    <location>
        <begin position="162"/>
        <end position="184"/>
    </location>
</feature>
<dbReference type="PRINTS" id="PR01036">
    <property type="entry name" value="TCRTETB"/>
</dbReference>
<evidence type="ECO:0000256" key="5">
    <source>
        <dbReference type="ARBA" id="ARBA00022989"/>
    </source>
</evidence>